<feature type="region of interest" description="Disordered" evidence="1">
    <location>
        <begin position="521"/>
        <end position="554"/>
    </location>
</feature>
<feature type="region of interest" description="Disordered" evidence="1">
    <location>
        <begin position="444"/>
        <end position="463"/>
    </location>
</feature>
<feature type="compositionally biased region" description="Low complexity" evidence="1">
    <location>
        <begin position="1"/>
        <end position="18"/>
    </location>
</feature>
<feature type="region of interest" description="Disordered" evidence="1">
    <location>
        <begin position="1"/>
        <end position="47"/>
    </location>
</feature>
<dbReference type="EMBL" id="JAFJZO010000016">
    <property type="protein sequence ID" value="KAG5508817.1"/>
    <property type="molecule type" value="Genomic_DNA"/>
</dbReference>
<feature type="region of interest" description="Disordered" evidence="1">
    <location>
        <begin position="160"/>
        <end position="197"/>
    </location>
</feature>
<evidence type="ECO:0000313" key="2">
    <source>
        <dbReference type="EMBL" id="KAG5508817.1"/>
    </source>
</evidence>
<proteinExistence type="predicted"/>
<dbReference type="GeneID" id="94291360"/>
<dbReference type="KEGG" id="phet:94291360"/>
<dbReference type="RefSeq" id="XP_067758285.1">
    <property type="nucleotide sequence ID" value="XM_067901283.1"/>
</dbReference>
<feature type="region of interest" description="Disordered" evidence="1">
    <location>
        <begin position="351"/>
        <end position="371"/>
    </location>
</feature>
<feature type="compositionally biased region" description="Basic and acidic residues" evidence="1">
    <location>
        <begin position="444"/>
        <end position="456"/>
    </location>
</feature>
<evidence type="ECO:0000256" key="1">
    <source>
        <dbReference type="SAM" id="MobiDB-lite"/>
    </source>
</evidence>
<feature type="region of interest" description="Disordered" evidence="1">
    <location>
        <begin position="73"/>
        <end position="97"/>
    </location>
</feature>
<feature type="region of interest" description="Disordered" evidence="1">
    <location>
        <begin position="710"/>
        <end position="734"/>
    </location>
</feature>
<keyword evidence="3" id="KW-1185">Reference proteome</keyword>
<dbReference type="AlphaFoldDB" id="A0A836IMD4"/>
<evidence type="ECO:0000313" key="3">
    <source>
        <dbReference type="Proteomes" id="UP000674318"/>
    </source>
</evidence>
<protein>
    <submittedName>
        <fullName evidence="2">Uncharacterized protein</fullName>
    </submittedName>
</protein>
<gene>
    <name evidence="2" type="ORF">JKF63_05319</name>
</gene>
<reference evidence="2 3" key="1">
    <citation type="submission" date="2021-02" db="EMBL/GenBank/DDBJ databases">
        <title>Porcisia hertigi Genome sequencing and assembly.</title>
        <authorList>
            <person name="Almutairi H."/>
            <person name="Gatherer D."/>
        </authorList>
    </citation>
    <scope>NUCLEOTIDE SEQUENCE [LARGE SCALE GENOMIC DNA]</scope>
    <source>
        <strain evidence="2 3">C119</strain>
    </source>
</reference>
<sequence>MGTGEAASAVPAPPASSVQETSATAGSQVEAPTTNAAAATGDTPGTEAKWKHLRALRLMSPVAVACTPNGITARKTDSSGAIARAPAGKGGVPRRAPVWRRSAPGAQTRGRRDNFRCLDGVSYKNFFYEHEYISTFGVGTVGLFADKETLHLRASCPATRELSSAPHHRSVRNEDGRQRPAEQLAATVPSPSEGTQTKLAARSNYTSASYTTPAMDNAIIWGRREESYQNWRRENLTGSTYYRLSRLPDVREGPGARANGGDLSPCRADNTAALHTDEERERIARLRLRAIQAERKARSNAREQERATYEEEVLLLRMRKLCGEGVDLPDSYLRATYPDPSTLTGYAEAVSQNGKGRPYRSPHRSEAASGYLKNPRRIVRDHALAVQQHRQSAREVQLVREAQHLEESEHQRRQYTAELSDSQSQQREYLACWMDGRSRLSRAREAERHARHDAETRSAAQCNRTLRTRDRELYALYAAQEAAADAARQQDLRVRVVGRPLSLEGSPGGQRFAPKTQPLLAAAAQHDADDTPRDSKRSSPGAAASARFDNSSPHSVIPMLPVVPRQTAAVCPTAAAARPITPVPPPSHEAGPTSRNFFNEVKEWAQSFPSPNTIPANGADAAFRRLWRAELVEARLHSNREAVQRQREAVLRRVQEAREKTFEENWKHAEKERHEKRELAMRRADNTLADIEAATDLRLGLLEEAHRMQQSRMVQAAERHDETQLQRQQSKKREEVLRSLEAEGLNQLRIMVSSASGTHRS</sequence>
<feature type="compositionally biased region" description="Basic and acidic residues" evidence="1">
    <location>
        <begin position="526"/>
        <end position="537"/>
    </location>
</feature>
<comment type="caution">
    <text evidence="2">The sequence shown here is derived from an EMBL/GenBank/DDBJ whole genome shotgun (WGS) entry which is preliminary data.</text>
</comment>
<organism evidence="2 3">
    <name type="scientific">Porcisia hertigi</name>
    <dbReference type="NCBI Taxonomy" id="2761500"/>
    <lineage>
        <taxon>Eukaryota</taxon>
        <taxon>Discoba</taxon>
        <taxon>Euglenozoa</taxon>
        <taxon>Kinetoplastea</taxon>
        <taxon>Metakinetoplastina</taxon>
        <taxon>Trypanosomatida</taxon>
        <taxon>Trypanosomatidae</taxon>
        <taxon>Leishmaniinae</taxon>
        <taxon>Porcisia</taxon>
    </lineage>
</organism>
<dbReference type="OrthoDB" id="273901at2759"/>
<feature type="compositionally biased region" description="Polar residues" evidence="1">
    <location>
        <begin position="19"/>
        <end position="37"/>
    </location>
</feature>
<dbReference type="Proteomes" id="UP000674318">
    <property type="component" value="Unassembled WGS sequence"/>
</dbReference>
<feature type="compositionally biased region" description="Basic and acidic residues" evidence="1">
    <location>
        <begin position="171"/>
        <end position="180"/>
    </location>
</feature>
<accession>A0A836IMD4</accession>
<name>A0A836IMD4_9TRYP</name>